<dbReference type="SUPFAM" id="SSF143120">
    <property type="entry name" value="YefM-like"/>
    <property type="match status" value="1"/>
</dbReference>
<protein>
    <recommendedName>
        <fullName evidence="2">Antitoxin</fullName>
    </recommendedName>
</protein>
<dbReference type="EMBL" id="FMZV01000005">
    <property type="protein sequence ID" value="SDD09467.1"/>
    <property type="molecule type" value="Genomic_DNA"/>
</dbReference>
<comment type="function">
    <text evidence="2">Antitoxin component of a type II toxin-antitoxin (TA) system.</text>
</comment>
<dbReference type="AlphaFoldDB" id="A0A1G6RZW6"/>
<dbReference type="RefSeq" id="WP_093029908.1">
    <property type="nucleotide sequence ID" value="NZ_FMZV01000005.1"/>
</dbReference>
<name>A0A1G6RZW6_9RHOB</name>
<evidence type="ECO:0000313" key="3">
    <source>
        <dbReference type="EMBL" id="SDD09467.1"/>
    </source>
</evidence>
<reference evidence="4" key="1">
    <citation type="submission" date="2016-10" db="EMBL/GenBank/DDBJ databases">
        <authorList>
            <person name="Varghese N."/>
            <person name="Submissions S."/>
        </authorList>
    </citation>
    <scope>NUCLEOTIDE SEQUENCE [LARGE SCALE GENOMIC DNA]</scope>
    <source>
        <strain evidence="4">CGMCC 1.9108</strain>
    </source>
</reference>
<sequence length="133" mass="14905">MYIPVSEARSQLGQLVTRAQDPRAVIVLTRHGRPVAALVSMPEVERIWDLGDDARTGWRHVLAGMRGWWHRRPTVPGMEPGPDGNYVTAREAAIQVRKIQMTRAQERRILKAGGVEGVEGGEVAGEVRKGWFW</sequence>
<comment type="similarity">
    <text evidence="1 2">Belongs to the phD/YefM antitoxin family.</text>
</comment>
<proteinExistence type="inferred from homology"/>
<evidence type="ECO:0000256" key="1">
    <source>
        <dbReference type="ARBA" id="ARBA00009981"/>
    </source>
</evidence>
<evidence type="ECO:0000313" key="4">
    <source>
        <dbReference type="Proteomes" id="UP000199628"/>
    </source>
</evidence>
<keyword evidence="4" id="KW-1185">Reference proteome</keyword>
<dbReference type="InterPro" id="IPR036165">
    <property type="entry name" value="YefM-like_sf"/>
</dbReference>
<dbReference type="Gene3D" id="3.40.1620.10">
    <property type="entry name" value="YefM-like domain"/>
    <property type="match status" value="1"/>
</dbReference>
<dbReference type="Proteomes" id="UP000199628">
    <property type="component" value="Unassembled WGS sequence"/>
</dbReference>
<dbReference type="OrthoDB" id="517402at2"/>
<dbReference type="STRING" id="639004.SAMN04488239_105106"/>
<organism evidence="3 4">
    <name type="scientific">Ruegeria marina</name>
    <dbReference type="NCBI Taxonomy" id="639004"/>
    <lineage>
        <taxon>Bacteria</taxon>
        <taxon>Pseudomonadati</taxon>
        <taxon>Pseudomonadota</taxon>
        <taxon>Alphaproteobacteria</taxon>
        <taxon>Rhodobacterales</taxon>
        <taxon>Roseobacteraceae</taxon>
        <taxon>Ruegeria</taxon>
    </lineage>
</organism>
<gene>
    <name evidence="3" type="ORF">SAMN04488239_105106</name>
</gene>
<dbReference type="NCBIfam" id="TIGR01552">
    <property type="entry name" value="phd_fam"/>
    <property type="match status" value="1"/>
</dbReference>
<accession>A0A1G6RZW6</accession>
<dbReference type="InterPro" id="IPR006442">
    <property type="entry name" value="Antitoxin_Phd/YefM"/>
</dbReference>
<dbReference type="Pfam" id="PF02604">
    <property type="entry name" value="PhdYeFM_antitox"/>
    <property type="match status" value="1"/>
</dbReference>
<evidence type="ECO:0000256" key="2">
    <source>
        <dbReference type="RuleBase" id="RU362080"/>
    </source>
</evidence>